<protein>
    <recommendedName>
        <fullName evidence="2">Thymocyte nuclear protein 1</fullName>
    </recommendedName>
</protein>
<dbReference type="PANTHER" id="PTHR14087">
    <property type="entry name" value="THYMOCYTE NUCLEAR PROTEIN 1"/>
    <property type="match status" value="1"/>
</dbReference>
<dbReference type="PANTHER" id="PTHR14087:SF7">
    <property type="entry name" value="THYMOCYTE NUCLEAR PROTEIN 1"/>
    <property type="match status" value="1"/>
</dbReference>
<evidence type="ECO:0000313" key="7">
    <source>
        <dbReference type="EMBL" id="KAF2714797.1"/>
    </source>
</evidence>
<feature type="region of interest" description="Disordered" evidence="5">
    <location>
        <begin position="285"/>
        <end position="304"/>
    </location>
</feature>
<evidence type="ECO:0000259" key="6">
    <source>
        <dbReference type="Pfam" id="PF01878"/>
    </source>
</evidence>
<evidence type="ECO:0000256" key="2">
    <source>
        <dbReference type="ARBA" id="ARBA00014654"/>
    </source>
</evidence>
<dbReference type="InterPro" id="IPR052181">
    <property type="entry name" value="5hmC_binding"/>
</dbReference>
<dbReference type="InterPro" id="IPR047197">
    <property type="entry name" value="THYN1-like_EVE"/>
</dbReference>
<dbReference type="EMBL" id="MU005764">
    <property type="protein sequence ID" value="KAF2714797.1"/>
    <property type="molecule type" value="Genomic_DNA"/>
</dbReference>
<dbReference type="SUPFAM" id="SSF88697">
    <property type="entry name" value="PUA domain-like"/>
    <property type="match status" value="1"/>
</dbReference>
<evidence type="ECO:0000313" key="8">
    <source>
        <dbReference type="Proteomes" id="UP000799428"/>
    </source>
</evidence>
<accession>A0A6G1KR43</accession>
<dbReference type="OrthoDB" id="41445at2759"/>
<dbReference type="InterPro" id="IPR015947">
    <property type="entry name" value="PUA-like_sf"/>
</dbReference>
<dbReference type="Proteomes" id="UP000799428">
    <property type="component" value="Unassembled WGS sequence"/>
</dbReference>
<comment type="subcellular location">
    <subcellularLocation>
        <location evidence="1">Nucleus</location>
    </subcellularLocation>
</comment>
<keyword evidence="8" id="KW-1185">Reference proteome</keyword>
<keyword evidence="3" id="KW-0597">Phosphoprotein</keyword>
<feature type="compositionally biased region" description="Low complexity" evidence="5">
    <location>
        <begin position="1"/>
        <end position="15"/>
    </location>
</feature>
<feature type="compositionally biased region" description="Basic residues" evidence="5">
    <location>
        <begin position="33"/>
        <end position="45"/>
    </location>
</feature>
<keyword evidence="4" id="KW-0539">Nucleus</keyword>
<evidence type="ECO:0000256" key="3">
    <source>
        <dbReference type="ARBA" id="ARBA00022553"/>
    </source>
</evidence>
<proteinExistence type="predicted"/>
<dbReference type="CDD" id="cd21133">
    <property type="entry name" value="EVE"/>
    <property type="match status" value="1"/>
</dbReference>
<dbReference type="GO" id="GO:0005634">
    <property type="term" value="C:nucleus"/>
    <property type="evidence" value="ECO:0007669"/>
    <property type="project" value="UniProtKB-SubCell"/>
</dbReference>
<reference evidence="7" key="1">
    <citation type="journal article" date="2020" name="Stud. Mycol.">
        <title>101 Dothideomycetes genomes: a test case for predicting lifestyles and emergence of pathogens.</title>
        <authorList>
            <person name="Haridas S."/>
            <person name="Albert R."/>
            <person name="Binder M."/>
            <person name="Bloem J."/>
            <person name="Labutti K."/>
            <person name="Salamov A."/>
            <person name="Andreopoulos B."/>
            <person name="Baker S."/>
            <person name="Barry K."/>
            <person name="Bills G."/>
            <person name="Bluhm B."/>
            <person name="Cannon C."/>
            <person name="Castanera R."/>
            <person name="Culley D."/>
            <person name="Daum C."/>
            <person name="Ezra D."/>
            <person name="Gonzalez J."/>
            <person name="Henrissat B."/>
            <person name="Kuo A."/>
            <person name="Liang C."/>
            <person name="Lipzen A."/>
            <person name="Lutzoni F."/>
            <person name="Magnuson J."/>
            <person name="Mondo S."/>
            <person name="Nolan M."/>
            <person name="Ohm R."/>
            <person name="Pangilinan J."/>
            <person name="Park H.-J."/>
            <person name="Ramirez L."/>
            <person name="Alfaro M."/>
            <person name="Sun H."/>
            <person name="Tritt A."/>
            <person name="Yoshinaga Y."/>
            <person name="Zwiers L.-H."/>
            <person name="Turgeon B."/>
            <person name="Goodwin S."/>
            <person name="Spatafora J."/>
            <person name="Crous P."/>
            <person name="Grigoriev I."/>
        </authorList>
    </citation>
    <scope>NUCLEOTIDE SEQUENCE</scope>
    <source>
        <strain evidence="7">CBS 279.74</strain>
    </source>
</reference>
<name>A0A6G1KR43_9PLEO</name>
<dbReference type="AlphaFoldDB" id="A0A6G1KR43"/>
<dbReference type="Gene3D" id="3.10.590.10">
    <property type="entry name" value="ph1033 like domains"/>
    <property type="match status" value="1"/>
</dbReference>
<gene>
    <name evidence="7" type="ORF">K504DRAFT_420919</name>
</gene>
<evidence type="ECO:0000256" key="5">
    <source>
        <dbReference type="SAM" id="MobiDB-lite"/>
    </source>
</evidence>
<feature type="domain" description="EVE" evidence="6">
    <location>
        <begin position="105"/>
        <end position="261"/>
    </location>
</feature>
<dbReference type="InterPro" id="IPR002740">
    <property type="entry name" value="EVE_domain"/>
</dbReference>
<organism evidence="7 8">
    <name type="scientific">Pleomassaria siparia CBS 279.74</name>
    <dbReference type="NCBI Taxonomy" id="1314801"/>
    <lineage>
        <taxon>Eukaryota</taxon>
        <taxon>Fungi</taxon>
        <taxon>Dikarya</taxon>
        <taxon>Ascomycota</taxon>
        <taxon>Pezizomycotina</taxon>
        <taxon>Dothideomycetes</taxon>
        <taxon>Pleosporomycetidae</taxon>
        <taxon>Pleosporales</taxon>
        <taxon>Pleomassariaceae</taxon>
        <taxon>Pleomassaria</taxon>
    </lineage>
</organism>
<dbReference type="Pfam" id="PF01878">
    <property type="entry name" value="EVE"/>
    <property type="match status" value="1"/>
</dbReference>
<sequence>MAGARRSGRTTAAAAPKYAEVASASSDDEPPKRNAKKATPRKRARKEVEAEDEAGSPPPKKAAKSTSRSTKSKTDEAAPGKPAALPPPVPTSETNRDANGEQEVYWLLKAEPLPRIENGVNVAFSIDDLEKCTKPEPWSGVRNPQARNNMQAMKKGDLAFFYHSNAKPSGVVGVMRVATEAHVDESAFDPKDPYYDAKSVRERPKWYCVSVEFVRKFNDVVDLARIKGFAKNGGELSNLQLVTNSRLSVSRVRKEEWDFIIGLANRQVAHGAIIADATKDVSKDKVEENGNIVHEEKKESTEAA</sequence>
<dbReference type="FunFam" id="3.10.590.10:FF:000003">
    <property type="entry name" value="Thymocyte nuclear protein 1"/>
    <property type="match status" value="1"/>
</dbReference>
<evidence type="ECO:0000256" key="4">
    <source>
        <dbReference type="ARBA" id="ARBA00023242"/>
    </source>
</evidence>
<feature type="region of interest" description="Disordered" evidence="5">
    <location>
        <begin position="1"/>
        <end position="100"/>
    </location>
</feature>
<evidence type="ECO:0000256" key="1">
    <source>
        <dbReference type="ARBA" id="ARBA00004123"/>
    </source>
</evidence>